<sequence length="345" mass="36452">LFYRNDENLLSVSVFFNTTAGTLEGLAAQLLGDLDKLWKGIRGMAELAFWIEGGGELFYWDYSIGVLLLTLLLALTMGSMGAGGRGFFADLGQASAKYLGYAFLGGVIFNIANIFLVAAIDIAGLAVAFPVGIGLALAIGVITTYRVDPSGNAAVLFLGVASVAIAIILDALAYKRLPSEGQKTTLKGIVLSVVCGVLMGFFYRWVAGSMPANLADLALPSEAGKLTPYTALVLFALGLFVSNFVFNTIVMAKPFVGEPVPFGDYFKKGNPRLHLVGILGGVIWGVGMSFSILAGDSAGYAISYGLGQGATMVAALWGIFIWKEFKAAPKGTEKLLGLMFVFFVI</sequence>
<comment type="caution">
    <text evidence="6">The sequence shown here is derived from an EMBL/GenBank/DDBJ whole genome shotgun (WGS) entry which is preliminary data.</text>
</comment>
<dbReference type="Pfam" id="PF07168">
    <property type="entry name" value="Ureide_permease"/>
    <property type="match status" value="2"/>
</dbReference>
<feature type="transmembrane region" description="Helical" evidence="5">
    <location>
        <begin position="127"/>
        <end position="147"/>
    </location>
</feature>
<feature type="transmembrane region" description="Helical" evidence="5">
    <location>
        <begin position="57"/>
        <end position="78"/>
    </location>
</feature>
<dbReference type="GO" id="GO:0016020">
    <property type="term" value="C:membrane"/>
    <property type="evidence" value="ECO:0007669"/>
    <property type="project" value="UniProtKB-SubCell"/>
</dbReference>
<evidence type="ECO:0000313" key="6">
    <source>
        <dbReference type="EMBL" id="GAI05831.1"/>
    </source>
</evidence>
<proteinExistence type="predicted"/>
<organism evidence="6">
    <name type="scientific">marine sediment metagenome</name>
    <dbReference type="NCBI Taxonomy" id="412755"/>
    <lineage>
        <taxon>unclassified sequences</taxon>
        <taxon>metagenomes</taxon>
        <taxon>ecological metagenomes</taxon>
    </lineage>
</organism>
<keyword evidence="2 5" id="KW-0812">Transmembrane</keyword>
<gene>
    <name evidence="6" type="ORF">S06H3_17256</name>
</gene>
<feature type="transmembrane region" description="Helical" evidence="5">
    <location>
        <begin position="98"/>
        <end position="120"/>
    </location>
</feature>
<evidence type="ECO:0000256" key="3">
    <source>
        <dbReference type="ARBA" id="ARBA00022989"/>
    </source>
</evidence>
<feature type="transmembrane region" description="Helical" evidence="5">
    <location>
        <begin position="273"/>
        <end position="295"/>
    </location>
</feature>
<dbReference type="GO" id="GO:0015144">
    <property type="term" value="F:carbohydrate transmembrane transporter activity"/>
    <property type="evidence" value="ECO:0007669"/>
    <property type="project" value="InterPro"/>
</dbReference>
<evidence type="ECO:0000256" key="1">
    <source>
        <dbReference type="ARBA" id="ARBA00004141"/>
    </source>
</evidence>
<dbReference type="PANTHER" id="PTHR16119:SF17">
    <property type="entry name" value="TRANSMEMBRANE PROTEIN 144"/>
    <property type="match status" value="1"/>
</dbReference>
<evidence type="ECO:0000256" key="5">
    <source>
        <dbReference type="SAM" id="Phobius"/>
    </source>
</evidence>
<dbReference type="EMBL" id="BARV01008612">
    <property type="protein sequence ID" value="GAI05831.1"/>
    <property type="molecule type" value="Genomic_DNA"/>
</dbReference>
<feature type="non-terminal residue" evidence="6">
    <location>
        <position position="1"/>
    </location>
</feature>
<feature type="transmembrane region" description="Helical" evidence="5">
    <location>
        <begin position="226"/>
        <end position="252"/>
    </location>
</feature>
<feature type="transmembrane region" description="Helical" evidence="5">
    <location>
        <begin position="186"/>
        <end position="206"/>
    </location>
</feature>
<feature type="non-terminal residue" evidence="6">
    <location>
        <position position="345"/>
    </location>
</feature>
<accession>X1LJ12</accession>
<dbReference type="AlphaFoldDB" id="X1LJ12"/>
<evidence type="ECO:0008006" key="7">
    <source>
        <dbReference type="Google" id="ProtNLM"/>
    </source>
</evidence>
<dbReference type="PANTHER" id="PTHR16119">
    <property type="entry name" value="TRANSMEMBRANE PROTEIN 144"/>
    <property type="match status" value="1"/>
</dbReference>
<dbReference type="InterPro" id="IPR010651">
    <property type="entry name" value="Sugar_transport"/>
</dbReference>
<keyword evidence="4 5" id="KW-0472">Membrane</keyword>
<protein>
    <recommendedName>
        <fullName evidence="7">EamA domain-containing protein</fullName>
    </recommendedName>
</protein>
<comment type="subcellular location">
    <subcellularLocation>
        <location evidence="1">Membrane</location>
        <topology evidence="1">Multi-pass membrane protein</topology>
    </subcellularLocation>
</comment>
<reference evidence="6" key="1">
    <citation type="journal article" date="2014" name="Front. Microbiol.">
        <title>High frequency of phylogenetically diverse reductive dehalogenase-homologous genes in deep subseafloor sedimentary metagenomes.</title>
        <authorList>
            <person name="Kawai M."/>
            <person name="Futagami T."/>
            <person name="Toyoda A."/>
            <person name="Takaki Y."/>
            <person name="Nishi S."/>
            <person name="Hori S."/>
            <person name="Arai W."/>
            <person name="Tsubouchi T."/>
            <person name="Morono Y."/>
            <person name="Uchiyama I."/>
            <person name="Ito T."/>
            <person name="Fujiyama A."/>
            <person name="Inagaki F."/>
            <person name="Takami H."/>
        </authorList>
    </citation>
    <scope>NUCLEOTIDE SEQUENCE</scope>
    <source>
        <strain evidence="6">Expedition CK06-06</strain>
    </source>
</reference>
<feature type="transmembrane region" description="Helical" evidence="5">
    <location>
        <begin position="153"/>
        <end position="174"/>
    </location>
</feature>
<keyword evidence="3 5" id="KW-1133">Transmembrane helix</keyword>
<evidence type="ECO:0000256" key="4">
    <source>
        <dbReference type="ARBA" id="ARBA00023136"/>
    </source>
</evidence>
<name>X1LJ12_9ZZZZ</name>
<feature type="transmembrane region" description="Helical" evidence="5">
    <location>
        <begin position="301"/>
        <end position="322"/>
    </location>
</feature>
<evidence type="ECO:0000256" key="2">
    <source>
        <dbReference type="ARBA" id="ARBA00022692"/>
    </source>
</evidence>
<dbReference type="InterPro" id="IPR009834">
    <property type="entry name" value="Ureide_permease"/>
</dbReference>